<comment type="caution">
    <text evidence="20">The sequence shown here is derived from an EMBL/GenBank/DDBJ whole genome shotgun (WGS) entry which is preliminary data.</text>
</comment>
<dbReference type="InterPro" id="IPR009061">
    <property type="entry name" value="DNA-bd_dom_put_sf"/>
</dbReference>
<dbReference type="InterPro" id="IPR005146">
    <property type="entry name" value="B3/B4_tRNA-bd"/>
</dbReference>
<feature type="binding site" evidence="15">
    <location>
        <position position="469"/>
    </location>
    <ligand>
        <name>Mg(2+)</name>
        <dbReference type="ChEBI" id="CHEBI:18420"/>
        <note>shared with alpha subunit</note>
    </ligand>
</feature>
<dbReference type="InterPro" id="IPR041616">
    <property type="entry name" value="PheRS_beta_core"/>
</dbReference>
<evidence type="ECO:0000313" key="21">
    <source>
        <dbReference type="Proteomes" id="UP001290462"/>
    </source>
</evidence>
<dbReference type="GO" id="GO:0009328">
    <property type="term" value="C:phenylalanine-tRNA ligase complex"/>
    <property type="evidence" value="ECO:0007669"/>
    <property type="project" value="TreeGrafter"/>
</dbReference>
<name>A0AAW9K3W0_CARML</name>
<evidence type="ECO:0000256" key="7">
    <source>
        <dbReference type="ARBA" id="ARBA00022723"/>
    </source>
</evidence>
<dbReference type="GO" id="GO:0004826">
    <property type="term" value="F:phenylalanine-tRNA ligase activity"/>
    <property type="evidence" value="ECO:0007669"/>
    <property type="project" value="UniProtKB-UniRule"/>
</dbReference>
<dbReference type="Pfam" id="PF17759">
    <property type="entry name" value="tRNA_synthFbeta"/>
    <property type="match status" value="1"/>
</dbReference>
<dbReference type="Pfam" id="PF03484">
    <property type="entry name" value="B5"/>
    <property type="match status" value="1"/>
</dbReference>
<dbReference type="PROSITE" id="PS51447">
    <property type="entry name" value="FDX_ACB"/>
    <property type="match status" value="1"/>
</dbReference>
<dbReference type="NCBIfam" id="NF045760">
    <property type="entry name" value="YtpR"/>
    <property type="match status" value="1"/>
</dbReference>
<keyword evidence="5 16" id="KW-0820">tRNA-binding</keyword>
<dbReference type="AlphaFoldDB" id="A0AAW9K3W0"/>
<feature type="domain" description="TRNA-binding" evidence="17">
    <location>
        <begin position="40"/>
        <end position="155"/>
    </location>
</feature>
<dbReference type="InterPro" id="IPR005147">
    <property type="entry name" value="tRNA_synthase_B5-dom"/>
</dbReference>
<evidence type="ECO:0000256" key="16">
    <source>
        <dbReference type="PROSITE-ProRule" id="PRU00209"/>
    </source>
</evidence>
<feature type="domain" description="FDX-ACB" evidence="18">
    <location>
        <begin position="712"/>
        <end position="805"/>
    </location>
</feature>
<dbReference type="Gene3D" id="3.30.930.10">
    <property type="entry name" value="Bira Bifunctional Protein, Domain 2"/>
    <property type="match status" value="1"/>
</dbReference>
<dbReference type="FunFam" id="3.30.930.10:FF:000022">
    <property type="entry name" value="Phenylalanine--tRNA ligase beta subunit"/>
    <property type="match status" value="1"/>
</dbReference>
<sequence length="805" mass="88970">MNVSYQWLKEYLNLDEITPDALADKMSRTGIEVEDVFYGETGLKKIVVGHTLSVVDHPDSDHLHICQVDIGEGEPTQIVCGAPNIATGQKVIVALPGARIVGNAKIKKSKMRGEVSNGMICSLQELAFSENVVPKKYAEGIYILPEDAIPGESVFPILAMDDAILDLSITPNRADALSMRGVAYEVGAIYDQKPEFKEFTLNETINDTIENYLTVDVLAEKDAPIYTIRVIKDVKIAESPMWLQTKLMNAGIRPINNVVDVTNYILLEYGQPLHAFDYDRLGSKEIVVRRGNTGEELVTLDDKKQELTNEMIVITNGEKPVALAGVMGGLDSEIIDQTVTVALESAVFEPISIRKTAKALNLRSESSSRFEKGINKATVIEASKHAASLIAELTGGTVVSGVASKGELKAIDVALNITLERINGSLGTDITSSEVVAIFQRLGFGVNHADGLFEVVIPPRRWDISIEADLIEEVARIYGYNNLPSTLPKGRTTASSLSPKQRLVRHTRHYLEGAGLSQAISYVLTTTEKAQQFMLQESQPTLLDLPMTEDRSTLRMNLLSGLLDDVHYNIARKNQDVALYEVGRVFYHEEGRVLPIEEEHLAGVLTGLQVNNDWHGNGKPVDFFFLKGIIEGLLDTYGFTADISYQADQNRDGMHPGRTATILVGETEIGYLGQIHPLRAKEYDLKDTYGFEINLQKVLDSEKKPTIYQTIPKYPGMTRDIALLVDEAVTNQEITQLIEAKGGKYLADVHLFDIYNGDKIEAGKKSMAYKLSYLNPEATLVEEEVTLAFDKVQKALVETFHVVVR</sequence>
<evidence type="ECO:0000256" key="11">
    <source>
        <dbReference type="ARBA" id="ARBA00022884"/>
    </source>
</evidence>
<evidence type="ECO:0000256" key="3">
    <source>
        <dbReference type="ARBA" id="ARBA00011209"/>
    </source>
</evidence>
<keyword evidence="6 15" id="KW-0436">Ligase</keyword>
<keyword evidence="9 15" id="KW-0067">ATP-binding</keyword>
<evidence type="ECO:0000256" key="5">
    <source>
        <dbReference type="ARBA" id="ARBA00022555"/>
    </source>
</evidence>
<dbReference type="PROSITE" id="PS50886">
    <property type="entry name" value="TRBD"/>
    <property type="match status" value="1"/>
</dbReference>
<dbReference type="NCBIfam" id="TIGR00472">
    <property type="entry name" value="pheT_bact"/>
    <property type="match status" value="1"/>
</dbReference>
<evidence type="ECO:0000256" key="2">
    <source>
        <dbReference type="ARBA" id="ARBA00008653"/>
    </source>
</evidence>
<dbReference type="Proteomes" id="UP001290462">
    <property type="component" value="Unassembled WGS sequence"/>
</dbReference>
<comment type="cofactor">
    <cofactor evidence="15">
        <name>Mg(2+)</name>
        <dbReference type="ChEBI" id="CHEBI:18420"/>
    </cofactor>
    <text evidence="15">Binds 2 magnesium ions per tetramer.</text>
</comment>
<keyword evidence="11 16" id="KW-0694">RNA-binding</keyword>
<gene>
    <name evidence="15 20" type="primary">pheT</name>
    <name evidence="20" type="ORF">RAK27_06945</name>
</gene>
<evidence type="ECO:0000256" key="9">
    <source>
        <dbReference type="ARBA" id="ARBA00022840"/>
    </source>
</evidence>
<dbReference type="SUPFAM" id="SSF55681">
    <property type="entry name" value="Class II aaRS and biotin synthetases"/>
    <property type="match status" value="1"/>
</dbReference>
<dbReference type="GO" id="GO:0005524">
    <property type="term" value="F:ATP binding"/>
    <property type="evidence" value="ECO:0007669"/>
    <property type="project" value="UniProtKB-UniRule"/>
</dbReference>
<keyword evidence="4 15" id="KW-0963">Cytoplasm</keyword>
<dbReference type="SUPFAM" id="SSF54991">
    <property type="entry name" value="Anticodon-binding domain of PheRS"/>
    <property type="match status" value="1"/>
</dbReference>
<dbReference type="SUPFAM" id="SSF46955">
    <property type="entry name" value="Putative DNA-binding domain"/>
    <property type="match status" value="1"/>
</dbReference>
<dbReference type="InterPro" id="IPR036690">
    <property type="entry name" value="Fdx_antiC-bd_sf"/>
</dbReference>
<dbReference type="FunFam" id="2.40.50.140:FF:000045">
    <property type="entry name" value="Phenylalanine--tRNA ligase beta subunit"/>
    <property type="match status" value="1"/>
</dbReference>
<evidence type="ECO:0000256" key="4">
    <source>
        <dbReference type="ARBA" id="ARBA00022490"/>
    </source>
</evidence>
<dbReference type="EC" id="6.1.1.20" evidence="15"/>
<dbReference type="Gene3D" id="2.40.50.140">
    <property type="entry name" value="Nucleic acid-binding proteins"/>
    <property type="match status" value="1"/>
</dbReference>
<dbReference type="Pfam" id="PF03483">
    <property type="entry name" value="B3_4"/>
    <property type="match status" value="1"/>
</dbReference>
<accession>A0AAW9K3W0</accession>
<dbReference type="InterPro" id="IPR005121">
    <property type="entry name" value="Fdx_antiC-bd"/>
</dbReference>
<dbReference type="Pfam" id="PF01588">
    <property type="entry name" value="tRNA_bind"/>
    <property type="match status" value="1"/>
</dbReference>
<dbReference type="SMART" id="SM00873">
    <property type="entry name" value="B3_4"/>
    <property type="match status" value="1"/>
</dbReference>
<protein>
    <recommendedName>
        <fullName evidence="15">Phenylalanine--tRNA ligase beta subunit</fullName>
        <ecNumber evidence="15">6.1.1.20</ecNumber>
    </recommendedName>
    <alternativeName>
        <fullName evidence="15">Phenylalanyl-tRNA synthetase beta subunit</fullName>
        <shortName evidence="15">PheRS</shortName>
    </alternativeName>
</protein>
<evidence type="ECO:0000256" key="12">
    <source>
        <dbReference type="ARBA" id="ARBA00022917"/>
    </source>
</evidence>
<dbReference type="SUPFAM" id="SSF56037">
    <property type="entry name" value="PheT/TilS domain"/>
    <property type="match status" value="1"/>
</dbReference>
<dbReference type="Gene3D" id="3.30.56.10">
    <property type="match status" value="2"/>
</dbReference>
<keyword evidence="12 15" id="KW-0648">Protein biosynthesis</keyword>
<dbReference type="InterPro" id="IPR033714">
    <property type="entry name" value="tRNA_bind_bactPheRS"/>
</dbReference>
<reference evidence="20" key="1">
    <citation type="submission" date="2023-08" db="EMBL/GenBank/DDBJ databases">
        <title>Genomic characterization of piscicolin 126 produced by Carnobacterium maltaromaticum CM22 strain isolated from salmon (Salmo salar).</title>
        <authorList>
            <person name="Gonzalez-Gragera E."/>
            <person name="Garcia-Lopez J.D."/>
            <person name="Teso-Perez C."/>
            <person name="Gimenez-Hernandez I."/>
            <person name="Peralta-Sanchez J.M."/>
            <person name="Valdivia E."/>
            <person name="Montalban-Lopez M."/>
            <person name="Martin-Platero A.M."/>
            <person name="Banos A."/>
            <person name="Martinez-Bueno M."/>
        </authorList>
    </citation>
    <scope>NUCLEOTIDE SEQUENCE</scope>
    <source>
        <strain evidence="20">CM22</strain>
    </source>
</reference>
<dbReference type="FunFam" id="3.30.56.10:FF:000002">
    <property type="entry name" value="Phenylalanine--tRNA ligase beta subunit"/>
    <property type="match status" value="1"/>
</dbReference>
<comment type="similarity">
    <text evidence="2 15">Belongs to the phenylalanyl-tRNA synthetase beta subunit family. Type 1 subfamily.</text>
</comment>
<comment type="catalytic activity">
    <reaction evidence="14 15">
        <text>tRNA(Phe) + L-phenylalanine + ATP = L-phenylalanyl-tRNA(Phe) + AMP + diphosphate + H(+)</text>
        <dbReference type="Rhea" id="RHEA:19413"/>
        <dbReference type="Rhea" id="RHEA-COMP:9668"/>
        <dbReference type="Rhea" id="RHEA-COMP:9699"/>
        <dbReference type="ChEBI" id="CHEBI:15378"/>
        <dbReference type="ChEBI" id="CHEBI:30616"/>
        <dbReference type="ChEBI" id="CHEBI:33019"/>
        <dbReference type="ChEBI" id="CHEBI:58095"/>
        <dbReference type="ChEBI" id="CHEBI:78442"/>
        <dbReference type="ChEBI" id="CHEBI:78531"/>
        <dbReference type="ChEBI" id="CHEBI:456215"/>
        <dbReference type="EC" id="6.1.1.20"/>
    </reaction>
</comment>
<evidence type="ECO:0000256" key="15">
    <source>
        <dbReference type="HAMAP-Rule" id="MF_00283"/>
    </source>
</evidence>
<dbReference type="FunFam" id="3.30.70.380:FF:000001">
    <property type="entry name" value="Phenylalanine--tRNA ligase beta subunit"/>
    <property type="match status" value="1"/>
</dbReference>
<dbReference type="Gene3D" id="3.50.40.10">
    <property type="entry name" value="Phenylalanyl-trna Synthetase, Chain B, domain 3"/>
    <property type="match status" value="1"/>
</dbReference>
<evidence type="ECO:0000256" key="1">
    <source>
        <dbReference type="ARBA" id="ARBA00004496"/>
    </source>
</evidence>
<dbReference type="Pfam" id="PF03147">
    <property type="entry name" value="FDX-ACB"/>
    <property type="match status" value="1"/>
</dbReference>
<evidence type="ECO:0000259" key="17">
    <source>
        <dbReference type="PROSITE" id="PS50886"/>
    </source>
</evidence>
<dbReference type="PANTHER" id="PTHR10947:SF0">
    <property type="entry name" value="PHENYLALANINE--TRNA LIGASE BETA SUBUNIT"/>
    <property type="match status" value="1"/>
</dbReference>
<feature type="binding site" evidence="15">
    <location>
        <position position="473"/>
    </location>
    <ligand>
        <name>Mg(2+)</name>
        <dbReference type="ChEBI" id="CHEBI:18420"/>
        <note>shared with alpha subunit</note>
    </ligand>
</feature>
<dbReference type="PROSITE" id="PS51483">
    <property type="entry name" value="B5"/>
    <property type="match status" value="1"/>
</dbReference>
<evidence type="ECO:0000313" key="20">
    <source>
        <dbReference type="EMBL" id="MDZ5758397.1"/>
    </source>
</evidence>
<dbReference type="SMART" id="SM00874">
    <property type="entry name" value="B5"/>
    <property type="match status" value="1"/>
</dbReference>
<dbReference type="CDD" id="cd00769">
    <property type="entry name" value="PheRS_beta_core"/>
    <property type="match status" value="1"/>
</dbReference>
<dbReference type="EMBL" id="JAVBVO010000003">
    <property type="protein sequence ID" value="MDZ5758397.1"/>
    <property type="molecule type" value="Genomic_DNA"/>
</dbReference>
<dbReference type="GO" id="GO:0006432">
    <property type="term" value="P:phenylalanyl-tRNA aminoacylation"/>
    <property type="evidence" value="ECO:0007669"/>
    <property type="project" value="UniProtKB-UniRule"/>
</dbReference>
<comment type="subunit">
    <text evidence="3 15">Tetramer of two alpha and two beta subunits.</text>
</comment>
<feature type="binding site" evidence="15">
    <location>
        <position position="463"/>
    </location>
    <ligand>
        <name>Mg(2+)</name>
        <dbReference type="ChEBI" id="CHEBI:18420"/>
        <note>shared with alpha subunit</note>
    </ligand>
</feature>
<dbReference type="HAMAP" id="MF_00283">
    <property type="entry name" value="Phe_tRNA_synth_beta1"/>
    <property type="match status" value="1"/>
</dbReference>
<keyword evidence="13 15" id="KW-0030">Aminoacyl-tRNA synthetase</keyword>
<dbReference type="FunFam" id="3.50.40.10:FF:000001">
    <property type="entry name" value="Phenylalanine--tRNA ligase beta subunit"/>
    <property type="match status" value="1"/>
</dbReference>
<feature type="domain" description="B5" evidence="19">
    <location>
        <begin position="410"/>
        <end position="485"/>
    </location>
</feature>
<dbReference type="Gene3D" id="3.30.70.380">
    <property type="entry name" value="Ferrodoxin-fold anticodon-binding domain"/>
    <property type="match status" value="1"/>
</dbReference>
<dbReference type="InterPro" id="IPR045864">
    <property type="entry name" value="aa-tRNA-synth_II/BPL/LPL"/>
</dbReference>
<dbReference type="SUPFAM" id="SSF50249">
    <property type="entry name" value="Nucleic acid-binding proteins"/>
    <property type="match status" value="1"/>
</dbReference>
<evidence type="ECO:0000259" key="18">
    <source>
        <dbReference type="PROSITE" id="PS51447"/>
    </source>
</evidence>
<dbReference type="InterPro" id="IPR045060">
    <property type="entry name" value="Phe-tRNA-ligase_IIc_bsu"/>
</dbReference>
<dbReference type="InterPro" id="IPR002547">
    <property type="entry name" value="tRNA-bd_dom"/>
</dbReference>
<keyword evidence="8 15" id="KW-0547">Nucleotide-binding</keyword>
<evidence type="ECO:0000256" key="13">
    <source>
        <dbReference type="ARBA" id="ARBA00023146"/>
    </source>
</evidence>
<comment type="subcellular location">
    <subcellularLocation>
        <location evidence="1 15">Cytoplasm</location>
    </subcellularLocation>
</comment>
<dbReference type="InterPro" id="IPR004532">
    <property type="entry name" value="Phe-tRNA-ligase_IIc_bsu_bact"/>
</dbReference>
<dbReference type="CDD" id="cd02796">
    <property type="entry name" value="tRNA_bind_bactPheRS"/>
    <property type="match status" value="1"/>
</dbReference>
<dbReference type="InterPro" id="IPR020825">
    <property type="entry name" value="Phe-tRNA_synthase-like_B3/B4"/>
</dbReference>
<keyword evidence="10 15" id="KW-0460">Magnesium</keyword>
<dbReference type="PANTHER" id="PTHR10947">
    <property type="entry name" value="PHENYLALANYL-TRNA SYNTHETASE BETA CHAIN AND LEUCINE-RICH REPEAT-CONTAINING PROTEIN 47"/>
    <property type="match status" value="1"/>
</dbReference>
<feature type="binding site" evidence="15">
    <location>
        <position position="472"/>
    </location>
    <ligand>
        <name>Mg(2+)</name>
        <dbReference type="ChEBI" id="CHEBI:18420"/>
        <note>shared with alpha subunit</note>
    </ligand>
</feature>
<proteinExistence type="inferred from homology"/>
<dbReference type="InterPro" id="IPR012340">
    <property type="entry name" value="NA-bd_OB-fold"/>
</dbReference>
<dbReference type="GO" id="GO:0140096">
    <property type="term" value="F:catalytic activity, acting on a protein"/>
    <property type="evidence" value="ECO:0007669"/>
    <property type="project" value="UniProtKB-ARBA"/>
</dbReference>
<dbReference type="RefSeq" id="WP_322808760.1">
    <property type="nucleotide sequence ID" value="NZ_JAVBVO010000003.1"/>
</dbReference>
<evidence type="ECO:0000256" key="14">
    <source>
        <dbReference type="ARBA" id="ARBA00049255"/>
    </source>
</evidence>
<evidence type="ECO:0000256" key="6">
    <source>
        <dbReference type="ARBA" id="ARBA00022598"/>
    </source>
</evidence>
<evidence type="ECO:0000259" key="19">
    <source>
        <dbReference type="PROSITE" id="PS51483"/>
    </source>
</evidence>
<evidence type="ECO:0000256" key="8">
    <source>
        <dbReference type="ARBA" id="ARBA00022741"/>
    </source>
</evidence>
<dbReference type="GO" id="GO:0016740">
    <property type="term" value="F:transferase activity"/>
    <property type="evidence" value="ECO:0007669"/>
    <property type="project" value="UniProtKB-ARBA"/>
</dbReference>
<dbReference type="SMART" id="SM00896">
    <property type="entry name" value="FDX-ACB"/>
    <property type="match status" value="1"/>
</dbReference>
<evidence type="ECO:0000256" key="10">
    <source>
        <dbReference type="ARBA" id="ARBA00022842"/>
    </source>
</evidence>
<keyword evidence="7 15" id="KW-0479">Metal-binding</keyword>
<dbReference type="GO" id="GO:0000287">
    <property type="term" value="F:magnesium ion binding"/>
    <property type="evidence" value="ECO:0007669"/>
    <property type="project" value="UniProtKB-UniRule"/>
</dbReference>
<dbReference type="GO" id="GO:0000049">
    <property type="term" value="F:tRNA binding"/>
    <property type="evidence" value="ECO:0007669"/>
    <property type="project" value="UniProtKB-UniRule"/>
</dbReference>
<organism evidence="20 21">
    <name type="scientific">Carnobacterium maltaromaticum</name>
    <name type="common">Carnobacterium piscicola</name>
    <dbReference type="NCBI Taxonomy" id="2751"/>
    <lineage>
        <taxon>Bacteria</taxon>
        <taxon>Bacillati</taxon>
        <taxon>Bacillota</taxon>
        <taxon>Bacilli</taxon>
        <taxon>Lactobacillales</taxon>
        <taxon>Carnobacteriaceae</taxon>
        <taxon>Carnobacterium</taxon>
    </lineage>
</organism>